<dbReference type="Proteomes" id="UP000054498">
    <property type="component" value="Unassembled WGS sequence"/>
</dbReference>
<reference evidence="1 2" key="1">
    <citation type="journal article" date="2013" name="BMC Genomics">
        <title>Reconstruction of the lipid metabolism for the microalga Monoraphidium neglectum from its genome sequence reveals characteristics suitable for biofuel production.</title>
        <authorList>
            <person name="Bogen C."/>
            <person name="Al-Dilaimi A."/>
            <person name="Albersmeier A."/>
            <person name="Wichmann J."/>
            <person name="Grundmann M."/>
            <person name="Rupp O."/>
            <person name="Lauersen K.J."/>
            <person name="Blifernez-Klassen O."/>
            <person name="Kalinowski J."/>
            <person name="Goesmann A."/>
            <person name="Mussgnug J.H."/>
            <person name="Kruse O."/>
        </authorList>
    </citation>
    <scope>NUCLEOTIDE SEQUENCE [LARGE SCALE GENOMIC DNA]</scope>
    <source>
        <strain evidence="1 2">SAG 48.87</strain>
    </source>
</reference>
<evidence type="ECO:0000313" key="2">
    <source>
        <dbReference type="Proteomes" id="UP000054498"/>
    </source>
</evidence>
<keyword evidence="2" id="KW-1185">Reference proteome</keyword>
<dbReference type="EMBL" id="KK101317">
    <property type="protein sequence ID" value="KIZ01319.1"/>
    <property type="molecule type" value="Genomic_DNA"/>
</dbReference>
<proteinExistence type="predicted"/>
<organism evidence="1 2">
    <name type="scientific">Monoraphidium neglectum</name>
    <dbReference type="NCBI Taxonomy" id="145388"/>
    <lineage>
        <taxon>Eukaryota</taxon>
        <taxon>Viridiplantae</taxon>
        <taxon>Chlorophyta</taxon>
        <taxon>core chlorophytes</taxon>
        <taxon>Chlorophyceae</taxon>
        <taxon>CS clade</taxon>
        <taxon>Sphaeropleales</taxon>
        <taxon>Selenastraceae</taxon>
        <taxon>Monoraphidium</taxon>
    </lineage>
</organism>
<dbReference type="GeneID" id="25739515"/>
<sequence>MLLKWSTRCFRRTLALRLGSILAGRGQFRDKATFLTWWKTNLADLSTLLFKVEGGQPCREEMMQFVFKAGKLNLLLAPHPAAWPYAAVQLLLRMNTVYASTLLTEVWLSELMRLNMDTNEVGEPPQEVWVKAAECMALTPDQAILYSVINDWWKAEGVRLRCRPTEVVADALAQPYDLCAQEEAVLEVQTVMSRYRVSAVTAMLFLCTAILTPEQLANLHVSCYPYFPVMDALVDALKRRRPGDAAA</sequence>
<dbReference type="OrthoDB" id="10619369at2759"/>
<name>A0A0D2L211_9CHLO</name>
<protein>
    <submittedName>
        <fullName evidence="1">Uncharacterized protein</fullName>
    </submittedName>
</protein>
<accession>A0A0D2L211</accession>
<dbReference type="KEGG" id="mng:MNEG_6639"/>
<evidence type="ECO:0000313" key="1">
    <source>
        <dbReference type="EMBL" id="KIZ01319.1"/>
    </source>
</evidence>
<gene>
    <name evidence="1" type="ORF">MNEG_6639</name>
</gene>
<dbReference type="AlphaFoldDB" id="A0A0D2L211"/>
<dbReference type="RefSeq" id="XP_013900338.1">
    <property type="nucleotide sequence ID" value="XM_014044884.1"/>
</dbReference>